<protein>
    <recommendedName>
        <fullName evidence="4">PE-PGRS family protein</fullName>
    </recommendedName>
</protein>
<feature type="region of interest" description="Disordered" evidence="1">
    <location>
        <begin position="1"/>
        <end position="27"/>
    </location>
</feature>
<gene>
    <name evidence="2" type="ORF">IDF66_04915</name>
</gene>
<keyword evidence="3" id="KW-1185">Reference proteome</keyword>
<evidence type="ECO:0000256" key="1">
    <source>
        <dbReference type="SAM" id="MobiDB-lite"/>
    </source>
</evidence>
<evidence type="ECO:0000313" key="3">
    <source>
        <dbReference type="Proteomes" id="UP000602395"/>
    </source>
</evidence>
<name>A0ABR7W814_9ACTN</name>
<dbReference type="RefSeq" id="WP_190265890.1">
    <property type="nucleotide sequence ID" value="NZ_BAABAD010000003.1"/>
</dbReference>
<feature type="compositionally biased region" description="Low complexity" evidence="1">
    <location>
        <begin position="442"/>
        <end position="484"/>
    </location>
</feature>
<dbReference type="Proteomes" id="UP000602395">
    <property type="component" value="Unassembled WGS sequence"/>
</dbReference>
<proteinExistence type="predicted"/>
<evidence type="ECO:0000313" key="2">
    <source>
        <dbReference type="EMBL" id="MBD1318918.1"/>
    </source>
</evidence>
<accession>A0ABR7W814</accession>
<comment type="caution">
    <text evidence="2">The sequence shown here is derived from an EMBL/GenBank/DDBJ whole genome shotgun (WGS) entry which is preliminary data.</text>
</comment>
<organism evidence="2 3">
    <name type="scientific">Gordonia hankookensis</name>
    <dbReference type="NCBI Taxonomy" id="589403"/>
    <lineage>
        <taxon>Bacteria</taxon>
        <taxon>Bacillati</taxon>
        <taxon>Actinomycetota</taxon>
        <taxon>Actinomycetes</taxon>
        <taxon>Mycobacteriales</taxon>
        <taxon>Gordoniaceae</taxon>
        <taxon>Gordonia</taxon>
    </lineage>
</organism>
<sequence length="569" mass="56910">MTDLGRKAIRRSRKQERRRNRRHPRQHRVAAGVVALATVAAVGAGSAMGPGQAQAVGVDEIISGVVSDVLGGSSGLGQLGDLKDGLMEVVNGGGADIAGQWRIQLCGSGGVNGGADCSGSSGVGLAIVAPGRIELVPASAWGAASRIYNFFDAVDNALPTGLQTVPTLRSPEDPVGNATIVGSGFQFAFASTGGEATAISYLPVSLATAGASDGRKAYAFAIVGMANAWTTTDDITTSLVGLPLPITLPGTTHISCFGGLTGAYAEGVGACANILGTFDFRWTAPDGEVQFALTDPTGVLFDPATVLGSVITAVITDISGDGNLPITLAKDFGRLSFGGEYDLFSGNFVRFTSDYGSQGATTIEWLGQKLTLNPVVTVNGQERPNHLGVPLLELGDLDTDEVVPVVSAPEVALPFGLPSPSGDRVSTSVQAAATPAEFAPPVSESSTGTSASVTTGDTEAVVDSSAPESSTPESSTTGSSGAGTRTDNADPATSYVGRHRADTVDSADTASDASPAGGAADPDTTSSGSRSTTSTGGRSATSDGSAADSSSSADSSTSTSSSSGSEGDS</sequence>
<dbReference type="EMBL" id="JACWMS010000001">
    <property type="protein sequence ID" value="MBD1318918.1"/>
    <property type="molecule type" value="Genomic_DNA"/>
</dbReference>
<feature type="compositionally biased region" description="Low complexity" evidence="1">
    <location>
        <begin position="504"/>
        <end position="569"/>
    </location>
</feature>
<feature type="region of interest" description="Disordered" evidence="1">
    <location>
        <begin position="414"/>
        <end position="569"/>
    </location>
</feature>
<feature type="compositionally biased region" description="Basic residues" evidence="1">
    <location>
        <begin position="7"/>
        <end position="27"/>
    </location>
</feature>
<evidence type="ECO:0008006" key="4">
    <source>
        <dbReference type="Google" id="ProtNLM"/>
    </source>
</evidence>
<reference evidence="2 3" key="1">
    <citation type="submission" date="2020-09" db="EMBL/GenBank/DDBJ databases">
        <title>Novel species in genus Gordonia.</title>
        <authorList>
            <person name="Zhang G."/>
        </authorList>
    </citation>
    <scope>NUCLEOTIDE SEQUENCE [LARGE SCALE GENOMIC DNA]</scope>
    <source>
        <strain evidence="2 3">ON-33</strain>
    </source>
</reference>